<dbReference type="Proteomes" id="UP000290407">
    <property type="component" value="Unassembled WGS sequence"/>
</dbReference>
<evidence type="ECO:0000313" key="2">
    <source>
        <dbReference type="Proteomes" id="UP000290407"/>
    </source>
</evidence>
<organism evidence="1 2">
    <name type="scientific">Spirosoma sordidisoli</name>
    <dbReference type="NCBI Taxonomy" id="2502893"/>
    <lineage>
        <taxon>Bacteria</taxon>
        <taxon>Pseudomonadati</taxon>
        <taxon>Bacteroidota</taxon>
        <taxon>Cytophagia</taxon>
        <taxon>Cytophagales</taxon>
        <taxon>Cytophagaceae</taxon>
        <taxon>Spirosoma</taxon>
    </lineage>
</organism>
<protein>
    <submittedName>
        <fullName evidence="1">Uncharacterized protein</fullName>
    </submittedName>
</protein>
<keyword evidence="2" id="KW-1185">Reference proteome</keyword>
<dbReference type="AlphaFoldDB" id="A0A4V1RWC3"/>
<reference evidence="1 2" key="1">
    <citation type="submission" date="2019-01" db="EMBL/GenBank/DDBJ databases">
        <title>Spirosoma flava sp. nov., a propanil-degrading bacterium isolated from herbicide-contaminated soil.</title>
        <authorList>
            <person name="Zhang L."/>
            <person name="Jiang J.-D."/>
        </authorList>
    </citation>
    <scope>NUCLEOTIDE SEQUENCE [LARGE SCALE GENOMIC DNA]</scope>
    <source>
        <strain evidence="1 2">TY50</strain>
    </source>
</reference>
<dbReference type="RefSeq" id="WP_129602100.1">
    <property type="nucleotide sequence ID" value="NZ_SBLB01000003.1"/>
</dbReference>
<sequence>MKDIKFTPNPFGQTTTAERDAQFRAFNEELVALTQRYGYADYLITVNDARPPQLYSSAVMANTVKIGHELRQKSYRAVEDWVKTMSISKLK</sequence>
<accession>A0A4V1RWC3</accession>
<comment type="caution">
    <text evidence="1">The sequence shown here is derived from an EMBL/GenBank/DDBJ whole genome shotgun (WGS) entry which is preliminary data.</text>
</comment>
<name>A0A4V1RWC3_9BACT</name>
<proteinExistence type="predicted"/>
<gene>
    <name evidence="1" type="ORF">EQG79_14325</name>
</gene>
<dbReference type="EMBL" id="SBLB01000003">
    <property type="protein sequence ID" value="RYC69768.1"/>
    <property type="molecule type" value="Genomic_DNA"/>
</dbReference>
<evidence type="ECO:0000313" key="1">
    <source>
        <dbReference type="EMBL" id="RYC69768.1"/>
    </source>
</evidence>